<name>A0A2Z5G5C8_9BACT</name>
<organism evidence="2 3">
    <name type="scientific">Acidisarcina polymorpha</name>
    <dbReference type="NCBI Taxonomy" id="2211140"/>
    <lineage>
        <taxon>Bacteria</taxon>
        <taxon>Pseudomonadati</taxon>
        <taxon>Acidobacteriota</taxon>
        <taxon>Terriglobia</taxon>
        <taxon>Terriglobales</taxon>
        <taxon>Acidobacteriaceae</taxon>
        <taxon>Acidisarcina</taxon>
    </lineage>
</organism>
<dbReference type="Proteomes" id="UP000253606">
    <property type="component" value="Chromosome"/>
</dbReference>
<dbReference type="InterPro" id="IPR036291">
    <property type="entry name" value="NAD(P)-bd_dom_sf"/>
</dbReference>
<evidence type="ECO:0000313" key="3">
    <source>
        <dbReference type="Proteomes" id="UP000253606"/>
    </source>
</evidence>
<reference evidence="2 3" key="1">
    <citation type="journal article" date="2018" name="Front. Microbiol.">
        <title>Hydrolytic Capabilities as a Key to Environmental Success: Chitinolytic and Cellulolytic Acidobacteria From Acidic Sub-arctic Soils and Boreal Peatlands.</title>
        <authorList>
            <person name="Belova S.E."/>
            <person name="Ravin N.V."/>
            <person name="Pankratov T.A."/>
            <person name="Rakitin A.L."/>
            <person name="Ivanova A.A."/>
            <person name="Beletsky A.V."/>
            <person name="Mardanov A.V."/>
            <person name="Sinninghe Damste J.S."/>
            <person name="Dedysh S.N."/>
        </authorList>
    </citation>
    <scope>NUCLEOTIDE SEQUENCE [LARGE SCALE GENOMIC DNA]</scope>
    <source>
        <strain evidence="2 3">SBC82</strain>
    </source>
</reference>
<proteinExistence type="predicted"/>
<dbReference type="KEGG" id="abas:ACPOL_4583"/>
<dbReference type="EMBL" id="CP030840">
    <property type="protein sequence ID" value="AXC13855.1"/>
    <property type="molecule type" value="Genomic_DNA"/>
</dbReference>
<dbReference type="SUPFAM" id="SSF51735">
    <property type="entry name" value="NAD(P)-binding Rossmann-fold domains"/>
    <property type="match status" value="1"/>
</dbReference>
<gene>
    <name evidence="2" type="ORF">ACPOL_4583</name>
</gene>
<sequence length="145" mass="16080">MLSQSGPTRIVNVSSAGQSPLNFKDLMLEHSWSGQQSYCQAKLAQIMMTFDLAEEYSADQVTINALHPASMMPTKIVVGRFSPMSTLESGVENVFRLATDDRFLGVSGKYFNELREARANAQAYDAHTRAELKRVSEQLLGDCLD</sequence>
<dbReference type="Gene3D" id="3.40.50.720">
    <property type="entry name" value="NAD(P)-binding Rossmann-like Domain"/>
    <property type="match status" value="1"/>
</dbReference>
<dbReference type="PANTHER" id="PTHR43157:SF31">
    <property type="entry name" value="PHOSPHATIDYLINOSITOL-GLYCAN BIOSYNTHESIS CLASS F PROTEIN"/>
    <property type="match status" value="1"/>
</dbReference>
<dbReference type="GO" id="GO:0016491">
    <property type="term" value="F:oxidoreductase activity"/>
    <property type="evidence" value="ECO:0007669"/>
    <property type="project" value="UniProtKB-KW"/>
</dbReference>
<dbReference type="AlphaFoldDB" id="A0A2Z5G5C8"/>
<keyword evidence="3" id="KW-1185">Reference proteome</keyword>
<protein>
    <submittedName>
        <fullName evidence="2">Putative oxidoreductase</fullName>
    </submittedName>
</protein>
<evidence type="ECO:0000313" key="2">
    <source>
        <dbReference type="EMBL" id="AXC13855.1"/>
    </source>
</evidence>
<dbReference type="PANTHER" id="PTHR43157">
    <property type="entry name" value="PHOSPHATIDYLINOSITOL-GLYCAN BIOSYNTHESIS CLASS F PROTEIN-RELATED"/>
    <property type="match status" value="1"/>
</dbReference>
<evidence type="ECO:0000256" key="1">
    <source>
        <dbReference type="ARBA" id="ARBA00023002"/>
    </source>
</evidence>
<keyword evidence="1" id="KW-0560">Oxidoreductase</keyword>
<accession>A0A2Z5G5C8</accession>